<dbReference type="OrthoDB" id="10003593at2759"/>
<dbReference type="PANTHER" id="PTHR13403">
    <property type="entry name" value="SNURPORTIN1 RNUT1 PROTEIN RNA, U TRANSPORTER 1"/>
    <property type="match status" value="1"/>
</dbReference>
<comment type="function">
    <text evidence="1">Functions as an U snRNP-specific nuclear import adapter. Involved in the trimethylguanosine (m3G)-cap-dependent nuclear import of U snRNPs. Binds specifically to the terminal m3G-cap U snRNAs.</text>
</comment>
<keyword evidence="7" id="KW-0963">Cytoplasm</keyword>
<dbReference type="Proteomes" id="UP000887568">
    <property type="component" value="Unplaced"/>
</dbReference>
<organism evidence="13 14">
    <name type="scientific">Patiria miniata</name>
    <name type="common">Bat star</name>
    <name type="synonym">Asterina miniata</name>
    <dbReference type="NCBI Taxonomy" id="46514"/>
    <lineage>
        <taxon>Eukaryota</taxon>
        <taxon>Metazoa</taxon>
        <taxon>Echinodermata</taxon>
        <taxon>Eleutherozoa</taxon>
        <taxon>Asterozoa</taxon>
        <taxon>Asteroidea</taxon>
        <taxon>Valvatacea</taxon>
        <taxon>Valvatida</taxon>
        <taxon>Asterinidae</taxon>
        <taxon>Patiria</taxon>
    </lineage>
</organism>
<evidence type="ECO:0000256" key="3">
    <source>
        <dbReference type="ARBA" id="ARBA00004496"/>
    </source>
</evidence>
<dbReference type="InterPro" id="IPR047857">
    <property type="entry name" value="Snurportin1_C"/>
</dbReference>
<evidence type="ECO:0000256" key="2">
    <source>
        <dbReference type="ARBA" id="ARBA00004123"/>
    </source>
</evidence>
<dbReference type="Pfam" id="PF11538">
    <property type="entry name" value="Snurportin1"/>
    <property type="match status" value="1"/>
</dbReference>
<dbReference type="GO" id="GO:0005737">
    <property type="term" value="C:cytoplasm"/>
    <property type="evidence" value="ECO:0007669"/>
    <property type="project" value="UniProtKB-SubCell"/>
</dbReference>
<feature type="compositionally biased region" description="Basic and acidic residues" evidence="10">
    <location>
        <begin position="46"/>
        <end position="55"/>
    </location>
</feature>
<feature type="domain" description="Snurportin-1 m3G cap-binding" evidence="12">
    <location>
        <begin position="110"/>
        <end position="291"/>
    </location>
</feature>
<dbReference type="Pfam" id="PF21974">
    <property type="entry name" value="SPN1_m3Gcap_bd"/>
    <property type="match status" value="1"/>
</dbReference>
<dbReference type="AlphaFoldDB" id="A0A914AZ52"/>
<evidence type="ECO:0000313" key="14">
    <source>
        <dbReference type="Proteomes" id="UP000887568"/>
    </source>
</evidence>
<comment type="similarity">
    <text evidence="4">Belongs to the snurportin family.</text>
</comment>
<proteinExistence type="inferred from homology"/>
<dbReference type="RefSeq" id="XP_038068997.1">
    <property type="nucleotide sequence ID" value="XM_038213069.1"/>
</dbReference>
<accession>A0A914AZ52</accession>
<dbReference type="SUPFAM" id="SSF56091">
    <property type="entry name" value="DNA ligase/mRNA capping enzyme, catalytic domain"/>
    <property type="match status" value="1"/>
</dbReference>
<dbReference type="CTD" id="10073"/>
<evidence type="ECO:0000313" key="13">
    <source>
        <dbReference type="EnsemblMetazoa" id="XP_038068987.1"/>
    </source>
</evidence>
<sequence length="354" mass="40199">MACMAFKMDQLEDVFSESLCVERRINDTAAPHPRLSQFKQRGGQSSEDRRLNKLDAQKKNRLDYVNKARCLAEEDWSNYEENEDEEDMDSGSCSKDARHKNRRPRYYRNQLMLSEWLVDVPPNLAMDWLMVPCPVGRRNLIVAAKGKTSSYSKSGYRLSVFPSLLPGGCRKHKHNNTDYSLLDCVFHEATQTFYVLDIMCWRGHPVYDSDTEFRFYWLQTKLSEAPELAVQSSINPYRFLALPSYPCNPSAIENTMAKPPPFEAELDGLLFYHKKTHYTTGSTPLVGWLKPWMLPDMLGVPVPDSIMASKPHGADLKPPDPSMDAANTVNIDAEAGDTKCAAGGRDERIKTLDS</sequence>
<keyword evidence="9" id="KW-0539">Nucleus</keyword>
<dbReference type="InterPro" id="IPR024721">
    <property type="entry name" value="Snurportin-1_N"/>
</dbReference>
<dbReference type="GO" id="GO:0005634">
    <property type="term" value="C:nucleus"/>
    <property type="evidence" value="ECO:0007669"/>
    <property type="project" value="UniProtKB-SubCell"/>
</dbReference>
<dbReference type="PANTHER" id="PTHR13403:SF6">
    <property type="entry name" value="SNURPORTIN-1"/>
    <property type="match status" value="1"/>
</dbReference>
<dbReference type="OMA" id="ENWIMVP"/>
<evidence type="ECO:0000256" key="6">
    <source>
        <dbReference type="ARBA" id="ARBA00022448"/>
    </source>
</evidence>
<evidence type="ECO:0000256" key="5">
    <source>
        <dbReference type="ARBA" id="ARBA00016034"/>
    </source>
</evidence>
<dbReference type="GeneID" id="119738252"/>
<protein>
    <recommendedName>
        <fullName evidence="5">Snurportin-1</fullName>
    </recommendedName>
</protein>
<evidence type="ECO:0000256" key="1">
    <source>
        <dbReference type="ARBA" id="ARBA00003975"/>
    </source>
</evidence>
<name>A0A914AZ52_PATMI</name>
<evidence type="ECO:0000256" key="10">
    <source>
        <dbReference type="SAM" id="MobiDB-lite"/>
    </source>
</evidence>
<dbReference type="Gene3D" id="3.30.470.30">
    <property type="entry name" value="DNA ligase/mRNA capping enzyme"/>
    <property type="match status" value="1"/>
</dbReference>
<evidence type="ECO:0000259" key="12">
    <source>
        <dbReference type="Pfam" id="PF21974"/>
    </source>
</evidence>
<keyword evidence="8" id="KW-0694">RNA-binding</keyword>
<evidence type="ECO:0000256" key="4">
    <source>
        <dbReference type="ARBA" id="ARBA00007540"/>
    </source>
</evidence>
<feature type="domain" description="Snurportin-1 N-terminal" evidence="11">
    <location>
        <begin position="32"/>
        <end position="69"/>
    </location>
</feature>
<dbReference type="RefSeq" id="XP_038068987.1">
    <property type="nucleotide sequence ID" value="XM_038213059.1"/>
</dbReference>
<dbReference type="GO" id="GO:0061015">
    <property type="term" value="P:snRNA import into nucleus"/>
    <property type="evidence" value="ECO:0007669"/>
    <property type="project" value="InterPro"/>
</dbReference>
<dbReference type="EnsemblMetazoa" id="XM_038213069.1">
    <property type="protein sequence ID" value="XP_038068997.1"/>
    <property type="gene ID" value="LOC119738252"/>
</dbReference>
<evidence type="ECO:0000256" key="9">
    <source>
        <dbReference type="ARBA" id="ARBA00023242"/>
    </source>
</evidence>
<evidence type="ECO:0000256" key="8">
    <source>
        <dbReference type="ARBA" id="ARBA00022884"/>
    </source>
</evidence>
<evidence type="ECO:0000259" key="11">
    <source>
        <dbReference type="Pfam" id="PF11538"/>
    </source>
</evidence>
<keyword evidence="6" id="KW-0813">Transport</keyword>
<evidence type="ECO:0000256" key="7">
    <source>
        <dbReference type="ARBA" id="ARBA00022490"/>
    </source>
</evidence>
<comment type="subcellular location">
    <subcellularLocation>
        <location evidence="3">Cytoplasm</location>
    </subcellularLocation>
    <subcellularLocation>
        <location evidence="2">Nucleus</location>
    </subcellularLocation>
</comment>
<keyword evidence="14" id="KW-1185">Reference proteome</keyword>
<dbReference type="GO" id="GO:0003723">
    <property type="term" value="F:RNA binding"/>
    <property type="evidence" value="ECO:0007669"/>
    <property type="project" value="UniProtKB-KW"/>
</dbReference>
<feature type="region of interest" description="Disordered" evidence="10">
    <location>
        <begin position="31"/>
        <end position="55"/>
    </location>
</feature>
<dbReference type="InterPro" id="IPR017336">
    <property type="entry name" value="Snurportin-1"/>
</dbReference>
<dbReference type="EnsemblMetazoa" id="XM_038213059.1">
    <property type="protein sequence ID" value="XP_038068987.1"/>
    <property type="gene ID" value="LOC119738252"/>
</dbReference>
<reference evidence="13" key="1">
    <citation type="submission" date="2022-11" db="UniProtKB">
        <authorList>
            <consortium name="EnsemblMetazoa"/>
        </authorList>
    </citation>
    <scope>IDENTIFICATION</scope>
</reference>
<dbReference type="CDD" id="cd09232">
    <property type="entry name" value="Snurportin-1_C"/>
    <property type="match status" value="1"/>
</dbReference>